<dbReference type="GO" id="GO:0046872">
    <property type="term" value="F:metal ion binding"/>
    <property type="evidence" value="ECO:0007669"/>
    <property type="project" value="UniProtKB-KW"/>
</dbReference>
<dbReference type="SUPFAM" id="SSF55874">
    <property type="entry name" value="ATPase domain of HSP90 chaperone/DNA topoisomerase II/histidine kinase"/>
    <property type="match status" value="1"/>
</dbReference>
<reference evidence="2" key="1">
    <citation type="submission" date="2022-06" db="EMBL/GenBank/DDBJ databases">
        <title>Uncovering the hologenomic basis of an extraordinary plant invasion.</title>
        <authorList>
            <person name="Bieker V.C."/>
            <person name="Martin M.D."/>
            <person name="Gilbert T."/>
            <person name="Hodgins K."/>
            <person name="Battlay P."/>
            <person name="Petersen B."/>
            <person name="Wilson J."/>
        </authorList>
    </citation>
    <scope>NUCLEOTIDE SEQUENCE</scope>
    <source>
        <strain evidence="2">AA19_3_7</strain>
        <tissue evidence="2">Leaf</tissue>
    </source>
</reference>
<dbReference type="GO" id="GO:0051740">
    <property type="term" value="F:ethylene binding"/>
    <property type="evidence" value="ECO:0007669"/>
    <property type="project" value="TreeGrafter"/>
</dbReference>
<name>A0AAD5CT32_AMBAR</name>
<dbReference type="FunFam" id="3.30.565.10:FF:000030">
    <property type="entry name" value="Ethylene receptor 1"/>
    <property type="match status" value="1"/>
</dbReference>
<dbReference type="InterPro" id="IPR005467">
    <property type="entry name" value="His_kinase_dom"/>
</dbReference>
<dbReference type="GO" id="GO:0038199">
    <property type="term" value="F:ethylene receptor activity"/>
    <property type="evidence" value="ECO:0007669"/>
    <property type="project" value="TreeGrafter"/>
</dbReference>
<organism evidence="2 3">
    <name type="scientific">Ambrosia artemisiifolia</name>
    <name type="common">Common ragweed</name>
    <dbReference type="NCBI Taxonomy" id="4212"/>
    <lineage>
        <taxon>Eukaryota</taxon>
        <taxon>Viridiplantae</taxon>
        <taxon>Streptophyta</taxon>
        <taxon>Embryophyta</taxon>
        <taxon>Tracheophyta</taxon>
        <taxon>Spermatophyta</taxon>
        <taxon>Magnoliopsida</taxon>
        <taxon>eudicotyledons</taxon>
        <taxon>Gunneridae</taxon>
        <taxon>Pentapetalae</taxon>
        <taxon>asterids</taxon>
        <taxon>campanulids</taxon>
        <taxon>Asterales</taxon>
        <taxon>Asteraceae</taxon>
        <taxon>Asteroideae</taxon>
        <taxon>Heliantheae alliance</taxon>
        <taxon>Heliantheae</taxon>
        <taxon>Ambrosia</taxon>
    </lineage>
</organism>
<dbReference type="PANTHER" id="PTHR24423">
    <property type="entry name" value="TWO-COMPONENT SENSOR HISTIDINE KINASE"/>
    <property type="match status" value="1"/>
</dbReference>
<dbReference type="Gene3D" id="3.30.565.10">
    <property type="entry name" value="Histidine kinase-like ATPase, C-terminal domain"/>
    <property type="match status" value="1"/>
</dbReference>
<dbReference type="InterPro" id="IPR004358">
    <property type="entry name" value="Sig_transdc_His_kin-like_C"/>
</dbReference>
<dbReference type="PANTHER" id="PTHR24423:SF625">
    <property type="entry name" value="ETHYLENE RESPONSE SENSOR 1"/>
    <property type="match status" value="1"/>
</dbReference>
<comment type="caution">
    <text evidence="2">The sequence shown here is derived from an EMBL/GenBank/DDBJ whole genome shotgun (WGS) entry which is preliminary data.</text>
</comment>
<dbReference type="PROSITE" id="PS50109">
    <property type="entry name" value="HIS_KIN"/>
    <property type="match status" value="1"/>
</dbReference>
<keyword evidence="3" id="KW-1185">Reference proteome</keyword>
<dbReference type="GO" id="GO:0005524">
    <property type="term" value="F:ATP binding"/>
    <property type="evidence" value="ECO:0007669"/>
    <property type="project" value="UniProtKB-KW"/>
</dbReference>
<dbReference type="InterPro" id="IPR003594">
    <property type="entry name" value="HATPase_dom"/>
</dbReference>
<feature type="domain" description="Histidine kinase" evidence="1">
    <location>
        <begin position="1"/>
        <end position="146"/>
    </location>
</feature>
<proteinExistence type="predicted"/>
<dbReference type="Pfam" id="PF02518">
    <property type="entry name" value="HATPase_c"/>
    <property type="match status" value="1"/>
</dbReference>
<dbReference type="AlphaFoldDB" id="A0AAD5CT32"/>
<dbReference type="SMART" id="SM00387">
    <property type="entry name" value="HATPase_c"/>
    <property type="match status" value="1"/>
</dbReference>
<gene>
    <name evidence="2" type="ORF">M8C21_006800</name>
</gene>
<dbReference type="EMBL" id="JAMZMK010006841">
    <property type="protein sequence ID" value="KAI7747112.1"/>
    <property type="molecule type" value="Genomic_DNA"/>
</dbReference>
<dbReference type="PRINTS" id="PR00344">
    <property type="entry name" value="BCTRLSENSOR"/>
</dbReference>
<sequence>MTLNCDMHLPAYGIGDEKRLMQTILNVAGNAVKFTKEGHVSVEASILSSEFVEEWRTPEFFPTLVDGVFYLIVQVKDSGSGITQQEIPHIFSKFSVSQNGSIRNNGAGLGLAICKRFVNMMGGHIWVESEGLGKGTTVTFLVRLGHCDSPNDPTHHGSGELITHRYTSSQEYKATASFPRYHKGH</sequence>
<dbReference type="GO" id="GO:0004672">
    <property type="term" value="F:protein kinase activity"/>
    <property type="evidence" value="ECO:0007669"/>
    <property type="project" value="UniProtKB-ARBA"/>
</dbReference>
<protein>
    <recommendedName>
        <fullName evidence="1">Histidine kinase domain-containing protein</fullName>
    </recommendedName>
</protein>
<dbReference type="GO" id="GO:0005783">
    <property type="term" value="C:endoplasmic reticulum"/>
    <property type="evidence" value="ECO:0007669"/>
    <property type="project" value="TreeGrafter"/>
</dbReference>
<dbReference type="InterPro" id="IPR036890">
    <property type="entry name" value="HATPase_C_sf"/>
</dbReference>
<evidence type="ECO:0000259" key="1">
    <source>
        <dbReference type="PROSITE" id="PS50109"/>
    </source>
</evidence>
<evidence type="ECO:0000313" key="3">
    <source>
        <dbReference type="Proteomes" id="UP001206925"/>
    </source>
</evidence>
<accession>A0AAD5CT32</accession>
<evidence type="ECO:0000313" key="2">
    <source>
        <dbReference type="EMBL" id="KAI7747112.1"/>
    </source>
</evidence>
<dbReference type="Proteomes" id="UP001206925">
    <property type="component" value="Unassembled WGS sequence"/>
</dbReference>